<sequence length="116" mass="12092">MDLHVTTSCKPLADPGPFALQSQGNWATREMLLVTRLPLHGPPPLVSPARSRARFSPPGEGVAGSSPGRSARLSDHSNTPGNLNIVNSSAGGLLRWGAKSEGRPAIIIAALIGFPH</sequence>
<feature type="region of interest" description="Disordered" evidence="1">
    <location>
        <begin position="38"/>
        <end position="82"/>
    </location>
</feature>
<comment type="caution">
    <text evidence="2">The sequence shown here is derived from an EMBL/GenBank/DDBJ whole genome shotgun (WGS) entry which is preliminary data.</text>
</comment>
<evidence type="ECO:0000313" key="2">
    <source>
        <dbReference type="EMBL" id="GFS22391.1"/>
    </source>
</evidence>
<accession>A0AAV4JLY0</accession>
<dbReference type="Proteomes" id="UP000762676">
    <property type="component" value="Unassembled WGS sequence"/>
</dbReference>
<name>A0AAV4JLY0_9GAST</name>
<dbReference type="AlphaFoldDB" id="A0AAV4JLY0"/>
<organism evidence="2 3">
    <name type="scientific">Elysia marginata</name>
    <dbReference type="NCBI Taxonomy" id="1093978"/>
    <lineage>
        <taxon>Eukaryota</taxon>
        <taxon>Metazoa</taxon>
        <taxon>Spiralia</taxon>
        <taxon>Lophotrochozoa</taxon>
        <taxon>Mollusca</taxon>
        <taxon>Gastropoda</taxon>
        <taxon>Heterobranchia</taxon>
        <taxon>Euthyneura</taxon>
        <taxon>Panpulmonata</taxon>
        <taxon>Sacoglossa</taxon>
        <taxon>Placobranchoidea</taxon>
        <taxon>Plakobranchidae</taxon>
        <taxon>Elysia</taxon>
    </lineage>
</organism>
<reference evidence="2 3" key="1">
    <citation type="journal article" date="2021" name="Elife">
        <title>Chloroplast acquisition without the gene transfer in kleptoplastic sea slugs, Plakobranchus ocellatus.</title>
        <authorList>
            <person name="Maeda T."/>
            <person name="Takahashi S."/>
            <person name="Yoshida T."/>
            <person name="Shimamura S."/>
            <person name="Takaki Y."/>
            <person name="Nagai Y."/>
            <person name="Toyoda A."/>
            <person name="Suzuki Y."/>
            <person name="Arimoto A."/>
            <person name="Ishii H."/>
            <person name="Satoh N."/>
            <person name="Nishiyama T."/>
            <person name="Hasebe M."/>
            <person name="Maruyama T."/>
            <person name="Minagawa J."/>
            <person name="Obokata J."/>
            <person name="Shigenobu S."/>
        </authorList>
    </citation>
    <scope>NUCLEOTIDE SEQUENCE [LARGE SCALE GENOMIC DNA]</scope>
</reference>
<dbReference type="EMBL" id="BMAT01013897">
    <property type="protein sequence ID" value="GFS22391.1"/>
    <property type="molecule type" value="Genomic_DNA"/>
</dbReference>
<evidence type="ECO:0000256" key="1">
    <source>
        <dbReference type="SAM" id="MobiDB-lite"/>
    </source>
</evidence>
<gene>
    <name evidence="2" type="ORF">ElyMa_006949800</name>
</gene>
<evidence type="ECO:0000313" key="3">
    <source>
        <dbReference type="Proteomes" id="UP000762676"/>
    </source>
</evidence>
<protein>
    <submittedName>
        <fullName evidence="2">Uncharacterized protein</fullName>
    </submittedName>
</protein>
<keyword evidence="3" id="KW-1185">Reference proteome</keyword>
<proteinExistence type="predicted"/>